<feature type="transmembrane region" description="Helical" evidence="1">
    <location>
        <begin position="33"/>
        <end position="58"/>
    </location>
</feature>
<feature type="transmembrane region" description="Helical" evidence="1">
    <location>
        <begin position="7"/>
        <end position="27"/>
    </location>
</feature>
<gene>
    <name evidence="2" type="ORF">KC571_00710</name>
</gene>
<keyword evidence="1" id="KW-0812">Transmembrane</keyword>
<evidence type="ECO:0000313" key="2">
    <source>
        <dbReference type="EMBL" id="MCA9389903.1"/>
    </source>
</evidence>
<name>A0A955LGB8_UNCKA</name>
<organism evidence="2 3">
    <name type="scientific">candidate division WWE3 bacterium</name>
    <dbReference type="NCBI Taxonomy" id="2053526"/>
    <lineage>
        <taxon>Bacteria</taxon>
        <taxon>Katanobacteria</taxon>
    </lineage>
</organism>
<reference evidence="2" key="2">
    <citation type="journal article" date="2021" name="Microbiome">
        <title>Successional dynamics and alternative stable states in a saline activated sludge microbial community over 9 years.</title>
        <authorList>
            <person name="Wang Y."/>
            <person name="Ye J."/>
            <person name="Ju F."/>
            <person name="Liu L."/>
            <person name="Boyd J.A."/>
            <person name="Deng Y."/>
            <person name="Parks D.H."/>
            <person name="Jiang X."/>
            <person name="Yin X."/>
            <person name="Woodcroft B.J."/>
            <person name="Tyson G.W."/>
            <person name="Hugenholtz P."/>
            <person name="Polz M.F."/>
            <person name="Zhang T."/>
        </authorList>
    </citation>
    <scope>NUCLEOTIDE SEQUENCE</scope>
    <source>
        <strain evidence="2">HKST-UBA01</strain>
    </source>
</reference>
<accession>A0A955LGB8</accession>
<dbReference type="Proteomes" id="UP000701698">
    <property type="component" value="Unassembled WGS sequence"/>
</dbReference>
<keyword evidence="1" id="KW-1133">Transmembrane helix</keyword>
<evidence type="ECO:0000313" key="3">
    <source>
        <dbReference type="Proteomes" id="UP000701698"/>
    </source>
</evidence>
<dbReference type="AlphaFoldDB" id="A0A955LGB8"/>
<proteinExistence type="predicted"/>
<dbReference type="EMBL" id="JAGQKX010000009">
    <property type="protein sequence ID" value="MCA9389903.1"/>
    <property type="molecule type" value="Genomic_DNA"/>
</dbReference>
<protein>
    <submittedName>
        <fullName evidence="2">Uncharacterized protein</fullName>
    </submittedName>
</protein>
<sequence length="65" mass="6844">MTNYTQGAVIGAATTLPATTAAGLIMLNRANAWIIAGLLLLTGVNLVLSAAMISRYLINKRRANE</sequence>
<comment type="caution">
    <text evidence="2">The sequence shown here is derived from an EMBL/GenBank/DDBJ whole genome shotgun (WGS) entry which is preliminary data.</text>
</comment>
<keyword evidence="1" id="KW-0472">Membrane</keyword>
<evidence type="ECO:0000256" key="1">
    <source>
        <dbReference type="SAM" id="Phobius"/>
    </source>
</evidence>
<reference evidence="2" key="1">
    <citation type="submission" date="2020-04" db="EMBL/GenBank/DDBJ databases">
        <authorList>
            <person name="Zhang T."/>
        </authorList>
    </citation>
    <scope>NUCLEOTIDE SEQUENCE</scope>
    <source>
        <strain evidence="2">HKST-UBA01</strain>
    </source>
</reference>